<dbReference type="InterPro" id="IPR012338">
    <property type="entry name" value="Beta-lactam/transpept-like"/>
</dbReference>
<evidence type="ECO:0000256" key="6">
    <source>
        <dbReference type="ARBA" id="ARBA00022989"/>
    </source>
</evidence>
<proteinExistence type="predicted"/>
<feature type="non-terminal residue" evidence="10">
    <location>
        <position position="238"/>
    </location>
</feature>
<evidence type="ECO:0000256" key="4">
    <source>
        <dbReference type="ARBA" id="ARBA00022960"/>
    </source>
</evidence>
<feature type="domain" description="Penicillin-binding protein transpeptidase" evidence="9">
    <location>
        <begin position="15"/>
        <end position="236"/>
    </location>
</feature>
<name>X1EFU4_9ZZZZ</name>
<dbReference type="PANTHER" id="PTHR32282:SF27">
    <property type="entry name" value="PENICILLIN-BINDING PROTEIN 1A"/>
    <property type="match status" value="1"/>
</dbReference>
<keyword evidence="1" id="KW-0328">Glycosyltransferase</keyword>
<evidence type="ECO:0000313" key="10">
    <source>
        <dbReference type="EMBL" id="GAH16009.1"/>
    </source>
</evidence>
<keyword evidence="7" id="KW-0472">Membrane</keyword>
<dbReference type="GO" id="GO:0008955">
    <property type="term" value="F:peptidoglycan glycosyltransferase activity"/>
    <property type="evidence" value="ECO:0007669"/>
    <property type="project" value="TreeGrafter"/>
</dbReference>
<dbReference type="Pfam" id="PF00905">
    <property type="entry name" value="Transpeptidase"/>
    <property type="match status" value="1"/>
</dbReference>
<dbReference type="SUPFAM" id="SSF56601">
    <property type="entry name" value="beta-lactamase/transpeptidase-like"/>
    <property type="match status" value="1"/>
</dbReference>
<evidence type="ECO:0000256" key="5">
    <source>
        <dbReference type="ARBA" id="ARBA00022984"/>
    </source>
</evidence>
<reference evidence="10" key="1">
    <citation type="journal article" date="2014" name="Front. Microbiol.">
        <title>High frequency of phylogenetically diverse reductive dehalogenase-homologous genes in deep subseafloor sedimentary metagenomes.</title>
        <authorList>
            <person name="Kawai M."/>
            <person name="Futagami T."/>
            <person name="Toyoda A."/>
            <person name="Takaki Y."/>
            <person name="Nishi S."/>
            <person name="Hori S."/>
            <person name="Arai W."/>
            <person name="Tsubouchi T."/>
            <person name="Morono Y."/>
            <person name="Uchiyama I."/>
            <person name="Ito T."/>
            <person name="Fujiyama A."/>
            <person name="Inagaki F."/>
            <person name="Takami H."/>
        </authorList>
    </citation>
    <scope>NUCLEOTIDE SEQUENCE</scope>
    <source>
        <strain evidence="10">Expedition CK06-06</strain>
    </source>
</reference>
<sequence>LSIEQVPRVQAALLCIESETGNVKVMMGGKDFRESQFNRAIQSRRQPGSAFKPIIYSAALDKGYTPATMIIDSPIVYEDTEHDFTWKPRNYKEKFYGPTIFRDALAKSRNVVTIKILQDIGIDYAIDYARKLGITSNMNRDLSIALGSSGISLLELVSAYSVFNNLGFLVEPVFITRILDREGNVIEEGNPVRRKVIEQNTAYIMTSLLEGVVKHGTGRRVMALKRPVAGKTGTTNNL</sequence>
<dbReference type="GO" id="GO:0009252">
    <property type="term" value="P:peptidoglycan biosynthetic process"/>
    <property type="evidence" value="ECO:0007669"/>
    <property type="project" value="UniProtKB-KW"/>
</dbReference>
<keyword evidence="5" id="KW-0573">Peptidoglycan synthesis</keyword>
<dbReference type="GO" id="GO:0071555">
    <property type="term" value="P:cell wall organization"/>
    <property type="evidence" value="ECO:0007669"/>
    <property type="project" value="UniProtKB-KW"/>
</dbReference>
<dbReference type="InterPro" id="IPR050396">
    <property type="entry name" value="Glycosyltr_51/Transpeptidase"/>
</dbReference>
<dbReference type="PANTHER" id="PTHR32282">
    <property type="entry name" value="BINDING PROTEIN TRANSPEPTIDASE, PUTATIVE-RELATED"/>
    <property type="match status" value="1"/>
</dbReference>
<keyword evidence="3" id="KW-0812">Transmembrane</keyword>
<gene>
    <name evidence="10" type="ORF">S01H4_56753</name>
</gene>
<dbReference type="AlphaFoldDB" id="X1EFU4"/>
<dbReference type="GO" id="GO:0008658">
    <property type="term" value="F:penicillin binding"/>
    <property type="evidence" value="ECO:0007669"/>
    <property type="project" value="InterPro"/>
</dbReference>
<dbReference type="GO" id="GO:0008360">
    <property type="term" value="P:regulation of cell shape"/>
    <property type="evidence" value="ECO:0007669"/>
    <property type="project" value="UniProtKB-KW"/>
</dbReference>
<evidence type="ECO:0000259" key="9">
    <source>
        <dbReference type="Pfam" id="PF00905"/>
    </source>
</evidence>
<evidence type="ECO:0000256" key="7">
    <source>
        <dbReference type="ARBA" id="ARBA00023136"/>
    </source>
</evidence>
<evidence type="ECO:0000256" key="1">
    <source>
        <dbReference type="ARBA" id="ARBA00022676"/>
    </source>
</evidence>
<keyword evidence="8" id="KW-0961">Cell wall biogenesis/degradation</keyword>
<evidence type="ECO:0000256" key="8">
    <source>
        <dbReference type="ARBA" id="ARBA00023316"/>
    </source>
</evidence>
<dbReference type="GO" id="GO:0030288">
    <property type="term" value="C:outer membrane-bounded periplasmic space"/>
    <property type="evidence" value="ECO:0007669"/>
    <property type="project" value="TreeGrafter"/>
</dbReference>
<accession>X1EFU4</accession>
<protein>
    <recommendedName>
        <fullName evidence="9">Penicillin-binding protein transpeptidase domain-containing protein</fullName>
    </recommendedName>
</protein>
<feature type="non-terminal residue" evidence="10">
    <location>
        <position position="1"/>
    </location>
</feature>
<dbReference type="InterPro" id="IPR001460">
    <property type="entry name" value="PCN-bd_Tpept"/>
</dbReference>
<comment type="caution">
    <text evidence="10">The sequence shown here is derived from an EMBL/GenBank/DDBJ whole genome shotgun (WGS) entry which is preliminary data.</text>
</comment>
<organism evidence="10">
    <name type="scientific">marine sediment metagenome</name>
    <dbReference type="NCBI Taxonomy" id="412755"/>
    <lineage>
        <taxon>unclassified sequences</taxon>
        <taxon>metagenomes</taxon>
        <taxon>ecological metagenomes</taxon>
    </lineage>
</organism>
<keyword evidence="4" id="KW-0133">Cell shape</keyword>
<keyword evidence="2" id="KW-0808">Transferase</keyword>
<keyword evidence="6" id="KW-1133">Transmembrane helix</keyword>
<evidence type="ECO:0000256" key="3">
    <source>
        <dbReference type="ARBA" id="ARBA00022692"/>
    </source>
</evidence>
<dbReference type="Gene3D" id="3.40.710.10">
    <property type="entry name" value="DD-peptidase/beta-lactamase superfamily"/>
    <property type="match status" value="1"/>
</dbReference>
<evidence type="ECO:0000256" key="2">
    <source>
        <dbReference type="ARBA" id="ARBA00022679"/>
    </source>
</evidence>
<dbReference type="EMBL" id="BART01032924">
    <property type="protein sequence ID" value="GAH16009.1"/>
    <property type="molecule type" value="Genomic_DNA"/>
</dbReference>